<evidence type="ECO:0000256" key="3">
    <source>
        <dbReference type="ARBA" id="ARBA00006718"/>
    </source>
</evidence>
<proteinExistence type="inferred from homology"/>
<keyword evidence="6" id="KW-0408">Iron</keyword>
<dbReference type="InterPro" id="IPR035903">
    <property type="entry name" value="HesB-like_dom_sf"/>
</dbReference>
<evidence type="ECO:0000256" key="1">
    <source>
        <dbReference type="ARBA" id="ARBA00004173"/>
    </source>
</evidence>
<keyword evidence="7" id="KW-0496">Mitochondrion</keyword>
<dbReference type="Proteomes" id="UP000187209">
    <property type="component" value="Unassembled WGS sequence"/>
</dbReference>
<dbReference type="Gene3D" id="2.60.300.12">
    <property type="entry name" value="HesB-like domain"/>
    <property type="match status" value="1"/>
</dbReference>
<evidence type="ECO:0000256" key="6">
    <source>
        <dbReference type="ARBA" id="ARBA00023004"/>
    </source>
</evidence>
<evidence type="ECO:0000256" key="7">
    <source>
        <dbReference type="ARBA" id="ARBA00023128"/>
    </source>
</evidence>
<dbReference type="InterPro" id="IPR000361">
    <property type="entry name" value="ATAP_core_dom"/>
</dbReference>
<comment type="pathway">
    <text evidence="2">Cofactor biosynthesis; iron-sulfur cluster biosynthesis.</text>
</comment>
<keyword evidence="4" id="KW-0411">Iron-sulfur</keyword>
<gene>
    <name evidence="9" type="ORF">SteCoe_16597</name>
</gene>
<dbReference type="Pfam" id="PF01521">
    <property type="entry name" value="Fe-S_biosyn"/>
    <property type="match status" value="1"/>
</dbReference>
<dbReference type="OrthoDB" id="282942at2759"/>
<dbReference type="PANTHER" id="PTHR43011">
    <property type="entry name" value="IRON-SULFUR CLUSTER ASSEMBLY 2 HOMOLOG, MITOCHONDRIAL"/>
    <property type="match status" value="1"/>
</dbReference>
<dbReference type="EMBL" id="MPUH01000332">
    <property type="protein sequence ID" value="OMJ82671.1"/>
    <property type="molecule type" value="Genomic_DNA"/>
</dbReference>
<dbReference type="GO" id="GO:0016226">
    <property type="term" value="P:iron-sulfur cluster assembly"/>
    <property type="evidence" value="ECO:0007669"/>
    <property type="project" value="InterPro"/>
</dbReference>
<evidence type="ECO:0000256" key="2">
    <source>
        <dbReference type="ARBA" id="ARBA00005151"/>
    </source>
</evidence>
<evidence type="ECO:0000259" key="8">
    <source>
        <dbReference type="Pfam" id="PF01521"/>
    </source>
</evidence>
<sequence>MFKLIIKRSFVKMTQECIQQIKKICSNDQFLRLTVEGGAGCGGFSYKFEISNTLNTNDHIIEENGSKLVIDKDSFSIVEGAKVDYTQEMIRRAFLVKENPHAEMTCGCGTSFNPKPFPSKKK</sequence>
<organism evidence="9 10">
    <name type="scientific">Stentor coeruleus</name>
    <dbReference type="NCBI Taxonomy" id="5963"/>
    <lineage>
        <taxon>Eukaryota</taxon>
        <taxon>Sar</taxon>
        <taxon>Alveolata</taxon>
        <taxon>Ciliophora</taxon>
        <taxon>Postciliodesmatophora</taxon>
        <taxon>Heterotrichea</taxon>
        <taxon>Heterotrichida</taxon>
        <taxon>Stentoridae</taxon>
        <taxon>Stentor</taxon>
    </lineage>
</organism>
<dbReference type="InterPro" id="IPR016092">
    <property type="entry name" value="ATAP"/>
</dbReference>
<comment type="similarity">
    <text evidence="3">Belongs to the HesB/IscA family.</text>
</comment>
<evidence type="ECO:0000313" key="9">
    <source>
        <dbReference type="EMBL" id="OMJ82671.1"/>
    </source>
</evidence>
<comment type="caution">
    <text evidence="9">The sequence shown here is derived from an EMBL/GenBank/DDBJ whole genome shotgun (WGS) entry which is preliminary data.</text>
</comment>
<dbReference type="NCBIfam" id="TIGR00049">
    <property type="entry name" value="iron-sulfur cluster assembly accessory protein"/>
    <property type="match status" value="1"/>
</dbReference>
<keyword evidence="4" id="KW-0004">4Fe-4S</keyword>
<protein>
    <recommendedName>
        <fullName evidence="8">Core domain-containing protein</fullName>
    </recommendedName>
</protein>
<accession>A0A1R2C0Z5</accession>
<evidence type="ECO:0000256" key="5">
    <source>
        <dbReference type="ARBA" id="ARBA00022723"/>
    </source>
</evidence>
<evidence type="ECO:0000313" key="10">
    <source>
        <dbReference type="Proteomes" id="UP000187209"/>
    </source>
</evidence>
<name>A0A1R2C0Z5_9CILI</name>
<dbReference type="GO" id="GO:0120510">
    <property type="term" value="C:mitochondrial [4Fe-4S] assembly complex"/>
    <property type="evidence" value="ECO:0007669"/>
    <property type="project" value="UniProtKB-ARBA"/>
</dbReference>
<reference evidence="9 10" key="1">
    <citation type="submission" date="2016-11" db="EMBL/GenBank/DDBJ databases">
        <title>The macronuclear genome of Stentor coeruleus: a giant cell with tiny introns.</title>
        <authorList>
            <person name="Slabodnick M."/>
            <person name="Ruby J.G."/>
            <person name="Reiff S.B."/>
            <person name="Swart E.C."/>
            <person name="Gosai S."/>
            <person name="Prabakaran S."/>
            <person name="Witkowska E."/>
            <person name="Larue G.E."/>
            <person name="Fisher S."/>
            <person name="Freeman R.M."/>
            <person name="Gunawardena J."/>
            <person name="Chu W."/>
            <person name="Stover N.A."/>
            <person name="Gregory B.D."/>
            <person name="Nowacki M."/>
            <person name="Derisi J."/>
            <person name="Roy S.W."/>
            <person name="Marshall W.F."/>
            <person name="Sood P."/>
        </authorList>
    </citation>
    <scope>NUCLEOTIDE SEQUENCE [LARGE SCALE GENOMIC DNA]</scope>
    <source>
        <strain evidence="9">WM001</strain>
    </source>
</reference>
<feature type="domain" description="Core" evidence="8">
    <location>
        <begin position="11"/>
        <end position="109"/>
    </location>
</feature>
<dbReference type="AlphaFoldDB" id="A0A1R2C0Z5"/>
<dbReference type="GO" id="GO:0051537">
    <property type="term" value="F:2 iron, 2 sulfur cluster binding"/>
    <property type="evidence" value="ECO:0007669"/>
    <property type="project" value="TreeGrafter"/>
</dbReference>
<evidence type="ECO:0000256" key="4">
    <source>
        <dbReference type="ARBA" id="ARBA00022485"/>
    </source>
</evidence>
<dbReference type="GO" id="GO:0005506">
    <property type="term" value="F:iron ion binding"/>
    <property type="evidence" value="ECO:0007669"/>
    <property type="project" value="TreeGrafter"/>
</dbReference>
<keyword evidence="5" id="KW-0479">Metal-binding</keyword>
<dbReference type="SUPFAM" id="SSF89360">
    <property type="entry name" value="HesB-like domain"/>
    <property type="match status" value="1"/>
</dbReference>
<keyword evidence="10" id="KW-1185">Reference proteome</keyword>
<comment type="subcellular location">
    <subcellularLocation>
        <location evidence="1">Mitochondrion</location>
    </subcellularLocation>
</comment>
<dbReference type="FunFam" id="2.60.300.12:FF:000006">
    <property type="entry name" value="Iron-sulfur cluster assembly 2 mitochondrial"/>
    <property type="match status" value="1"/>
</dbReference>
<dbReference type="PANTHER" id="PTHR43011:SF1">
    <property type="entry name" value="IRON-SULFUR CLUSTER ASSEMBLY 2 HOMOLOG, MITOCHONDRIAL"/>
    <property type="match status" value="1"/>
</dbReference>
<dbReference type="GO" id="GO:0051539">
    <property type="term" value="F:4 iron, 4 sulfur cluster binding"/>
    <property type="evidence" value="ECO:0007669"/>
    <property type="project" value="UniProtKB-KW"/>
</dbReference>